<feature type="domain" description="EamA" evidence="6">
    <location>
        <begin position="151"/>
        <end position="286"/>
    </location>
</feature>
<dbReference type="GO" id="GO:0016020">
    <property type="term" value="C:membrane"/>
    <property type="evidence" value="ECO:0007669"/>
    <property type="project" value="UniProtKB-SubCell"/>
</dbReference>
<evidence type="ECO:0000313" key="7">
    <source>
        <dbReference type="EMBL" id="VAW23554.1"/>
    </source>
</evidence>
<dbReference type="EMBL" id="UOEQ01000473">
    <property type="protein sequence ID" value="VAW23554.1"/>
    <property type="molecule type" value="Genomic_DNA"/>
</dbReference>
<feature type="transmembrane region" description="Helical" evidence="5">
    <location>
        <begin position="9"/>
        <end position="30"/>
    </location>
</feature>
<dbReference type="PANTHER" id="PTHR32322:SF2">
    <property type="entry name" value="EAMA DOMAIN-CONTAINING PROTEIN"/>
    <property type="match status" value="1"/>
</dbReference>
<dbReference type="SUPFAM" id="SSF103481">
    <property type="entry name" value="Multidrug resistance efflux transporter EmrE"/>
    <property type="match status" value="2"/>
</dbReference>
<feature type="transmembrane region" description="Helical" evidence="5">
    <location>
        <begin position="244"/>
        <end position="263"/>
    </location>
</feature>
<dbReference type="PANTHER" id="PTHR32322">
    <property type="entry name" value="INNER MEMBRANE TRANSPORTER"/>
    <property type="match status" value="1"/>
</dbReference>
<feature type="transmembrane region" description="Helical" evidence="5">
    <location>
        <begin position="124"/>
        <end position="143"/>
    </location>
</feature>
<feature type="transmembrane region" description="Helical" evidence="5">
    <location>
        <begin position="62"/>
        <end position="83"/>
    </location>
</feature>
<proteinExistence type="predicted"/>
<reference evidence="7" key="1">
    <citation type="submission" date="2018-06" db="EMBL/GenBank/DDBJ databases">
        <authorList>
            <person name="Zhirakovskaya E."/>
        </authorList>
    </citation>
    <scope>NUCLEOTIDE SEQUENCE</scope>
</reference>
<dbReference type="Pfam" id="PF00892">
    <property type="entry name" value="EamA"/>
    <property type="match status" value="2"/>
</dbReference>
<evidence type="ECO:0000256" key="1">
    <source>
        <dbReference type="ARBA" id="ARBA00004141"/>
    </source>
</evidence>
<feature type="transmembrane region" description="Helical" evidence="5">
    <location>
        <begin position="36"/>
        <end position="55"/>
    </location>
</feature>
<feature type="transmembrane region" description="Helical" evidence="5">
    <location>
        <begin position="149"/>
        <end position="170"/>
    </location>
</feature>
<gene>
    <name evidence="7" type="ORF">MNBD_ALPHA11-248</name>
</gene>
<evidence type="ECO:0000259" key="6">
    <source>
        <dbReference type="Pfam" id="PF00892"/>
    </source>
</evidence>
<name>A0A3B0UTX8_9ZZZZ</name>
<dbReference type="InterPro" id="IPR000620">
    <property type="entry name" value="EamA_dom"/>
</dbReference>
<feature type="transmembrane region" description="Helical" evidence="5">
    <location>
        <begin position="213"/>
        <end position="232"/>
    </location>
</feature>
<dbReference type="InterPro" id="IPR037185">
    <property type="entry name" value="EmrE-like"/>
</dbReference>
<organism evidence="7">
    <name type="scientific">hydrothermal vent metagenome</name>
    <dbReference type="NCBI Taxonomy" id="652676"/>
    <lineage>
        <taxon>unclassified sequences</taxon>
        <taxon>metagenomes</taxon>
        <taxon>ecological metagenomes</taxon>
    </lineage>
</organism>
<protein>
    <recommendedName>
        <fullName evidence="6">EamA domain-containing protein</fullName>
    </recommendedName>
</protein>
<evidence type="ECO:0000256" key="3">
    <source>
        <dbReference type="ARBA" id="ARBA00022989"/>
    </source>
</evidence>
<feature type="transmembrane region" description="Helical" evidence="5">
    <location>
        <begin position="269"/>
        <end position="286"/>
    </location>
</feature>
<comment type="subcellular location">
    <subcellularLocation>
        <location evidence="1">Membrane</location>
        <topology evidence="1">Multi-pass membrane protein</topology>
    </subcellularLocation>
</comment>
<keyword evidence="4 5" id="KW-0472">Membrane</keyword>
<evidence type="ECO:0000256" key="2">
    <source>
        <dbReference type="ARBA" id="ARBA00022692"/>
    </source>
</evidence>
<dbReference type="Gene3D" id="1.10.3730.20">
    <property type="match status" value="1"/>
</dbReference>
<accession>A0A3B0UTX8</accession>
<feature type="transmembrane region" description="Helical" evidence="5">
    <location>
        <begin position="182"/>
        <end position="201"/>
    </location>
</feature>
<feature type="transmembrane region" description="Helical" evidence="5">
    <location>
        <begin position="89"/>
        <end position="112"/>
    </location>
</feature>
<sequence length="297" mass="31827">MKIFDLSKIILVMFLWAVCFPLITAGFAYAPHLTFAALRAFIAGAALVGTGLMLGRAVPRGWRIWTILTFVGLGATSLAYLGMFHAAEFISPGIATVIANTQPLLAAMLAGIFLNEHLDGAGKLGLGLGFAGIILIAAPQFLSMQAVNYTIGIAYILLAAIGITVSNVLIKWISADVDAIMAMGFQMLIGAIPLAIAAFAFEEPQNIIWSWRFILILAALSLFGSALVYWLWMLVLEKTPLNRANAFSFLVPVFGLAMGVLFFNESLGWLEFAGIGLTLLGIALVSRETGQIVKKQG</sequence>
<dbReference type="AlphaFoldDB" id="A0A3B0UTX8"/>
<evidence type="ECO:0000256" key="5">
    <source>
        <dbReference type="SAM" id="Phobius"/>
    </source>
</evidence>
<keyword evidence="3 5" id="KW-1133">Transmembrane helix</keyword>
<dbReference type="InterPro" id="IPR050638">
    <property type="entry name" value="AA-Vitamin_Transporters"/>
</dbReference>
<evidence type="ECO:0000256" key="4">
    <source>
        <dbReference type="ARBA" id="ARBA00023136"/>
    </source>
</evidence>
<feature type="domain" description="EamA" evidence="6">
    <location>
        <begin position="9"/>
        <end position="137"/>
    </location>
</feature>
<keyword evidence="2 5" id="KW-0812">Transmembrane</keyword>